<dbReference type="InterPro" id="IPR001128">
    <property type="entry name" value="Cyt_P450"/>
</dbReference>
<comment type="caution">
    <text evidence="9">The sequence shown here is derived from an EMBL/GenBank/DDBJ whole genome shotgun (WGS) entry which is preliminary data.</text>
</comment>
<dbReference type="GO" id="GO:0016705">
    <property type="term" value="F:oxidoreductase activity, acting on paired donors, with incorporation or reduction of molecular oxygen"/>
    <property type="evidence" value="ECO:0007669"/>
    <property type="project" value="InterPro"/>
</dbReference>
<gene>
    <name evidence="9" type="ORF">FBZ93_12434</name>
</gene>
<dbReference type="SUPFAM" id="SSF48264">
    <property type="entry name" value="Cytochrome P450"/>
    <property type="match status" value="1"/>
</dbReference>
<dbReference type="PRINTS" id="PR00385">
    <property type="entry name" value="P450"/>
</dbReference>
<reference evidence="9 10" key="1">
    <citation type="submission" date="2019-06" db="EMBL/GenBank/DDBJ databases">
        <title>Genomic Encyclopedia of Type Strains, Phase IV (KMG-V): Genome sequencing to study the core and pangenomes of soil and plant-associated prokaryotes.</title>
        <authorList>
            <person name="Whitman W."/>
        </authorList>
    </citation>
    <scope>NUCLEOTIDE SEQUENCE [LARGE SCALE GENOMIC DNA]</scope>
    <source>
        <strain evidence="9 10">BR 10355</strain>
    </source>
</reference>
<keyword evidence="4 8" id="KW-0560">Oxidoreductase</keyword>
<evidence type="ECO:0000256" key="1">
    <source>
        <dbReference type="ARBA" id="ARBA00010617"/>
    </source>
</evidence>
<feature type="binding site" description="axial binding residue" evidence="7">
    <location>
        <position position="367"/>
    </location>
    <ligand>
        <name>heme</name>
        <dbReference type="ChEBI" id="CHEBI:30413"/>
    </ligand>
    <ligandPart>
        <name>Fe</name>
        <dbReference type="ChEBI" id="CHEBI:18248"/>
    </ligandPart>
</feature>
<dbReference type="InterPro" id="IPR036396">
    <property type="entry name" value="Cyt_P450_sf"/>
</dbReference>
<accession>A0A560KUP7</accession>
<dbReference type="InterPro" id="IPR050196">
    <property type="entry name" value="Cytochrome_P450_Monoox"/>
</dbReference>
<keyword evidence="6 8" id="KW-0503">Monooxygenase</keyword>
<evidence type="ECO:0000256" key="7">
    <source>
        <dbReference type="PIRSR" id="PIRSR602401-1"/>
    </source>
</evidence>
<dbReference type="EMBL" id="VITY01000024">
    <property type="protein sequence ID" value="TWB86988.1"/>
    <property type="molecule type" value="Genomic_DNA"/>
</dbReference>
<evidence type="ECO:0000313" key="9">
    <source>
        <dbReference type="EMBL" id="TWB86988.1"/>
    </source>
</evidence>
<name>A0A560KUP7_9BRAD</name>
<dbReference type="PRINTS" id="PR00463">
    <property type="entry name" value="EP450I"/>
</dbReference>
<dbReference type="PANTHER" id="PTHR24291:SF50">
    <property type="entry name" value="BIFUNCTIONAL ALBAFLAVENONE MONOOXYGENASE_TERPENE SYNTHASE"/>
    <property type="match status" value="1"/>
</dbReference>
<dbReference type="AlphaFoldDB" id="A0A560KUP7"/>
<dbReference type="Pfam" id="PF00067">
    <property type="entry name" value="p450"/>
    <property type="match status" value="1"/>
</dbReference>
<evidence type="ECO:0000256" key="3">
    <source>
        <dbReference type="ARBA" id="ARBA00022723"/>
    </source>
</evidence>
<dbReference type="Gene3D" id="1.10.630.10">
    <property type="entry name" value="Cytochrome P450"/>
    <property type="match status" value="1"/>
</dbReference>
<evidence type="ECO:0000256" key="5">
    <source>
        <dbReference type="ARBA" id="ARBA00023004"/>
    </source>
</evidence>
<dbReference type="PANTHER" id="PTHR24291">
    <property type="entry name" value="CYTOCHROME P450 FAMILY 4"/>
    <property type="match status" value="1"/>
</dbReference>
<evidence type="ECO:0000256" key="6">
    <source>
        <dbReference type="ARBA" id="ARBA00023033"/>
    </source>
</evidence>
<dbReference type="InterPro" id="IPR002401">
    <property type="entry name" value="Cyt_P450_E_grp-I"/>
</dbReference>
<keyword evidence="5 7" id="KW-0408">Iron</keyword>
<evidence type="ECO:0000256" key="4">
    <source>
        <dbReference type="ARBA" id="ARBA00023002"/>
    </source>
</evidence>
<proteinExistence type="inferred from homology"/>
<dbReference type="Proteomes" id="UP000321304">
    <property type="component" value="Unassembled WGS sequence"/>
</dbReference>
<dbReference type="PROSITE" id="PS00086">
    <property type="entry name" value="CYTOCHROME_P450"/>
    <property type="match status" value="1"/>
</dbReference>
<evidence type="ECO:0000256" key="2">
    <source>
        <dbReference type="ARBA" id="ARBA00022617"/>
    </source>
</evidence>
<comment type="similarity">
    <text evidence="1 8">Belongs to the cytochrome P450 family.</text>
</comment>
<protein>
    <submittedName>
        <fullName evidence="9">Cytochrome P450</fullName>
    </submittedName>
</protein>
<organism evidence="9 10">
    <name type="scientific">Bradyrhizobium macuxiense</name>
    <dbReference type="NCBI Taxonomy" id="1755647"/>
    <lineage>
        <taxon>Bacteria</taxon>
        <taxon>Pseudomonadati</taxon>
        <taxon>Pseudomonadota</taxon>
        <taxon>Alphaproteobacteria</taxon>
        <taxon>Hyphomicrobiales</taxon>
        <taxon>Nitrobacteraceae</taxon>
        <taxon>Bradyrhizobium</taxon>
    </lineage>
</organism>
<comment type="cofactor">
    <cofactor evidence="7">
        <name>heme</name>
        <dbReference type="ChEBI" id="CHEBI:30413"/>
    </cofactor>
</comment>
<dbReference type="InterPro" id="IPR017972">
    <property type="entry name" value="Cyt_P450_CS"/>
</dbReference>
<keyword evidence="10" id="KW-1185">Reference proteome</keyword>
<dbReference type="RefSeq" id="WP_246667837.1">
    <property type="nucleotide sequence ID" value="NZ_VITY01000024.1"/>
</dbReference>
<sequence>MPHMFSDVRAFRSDPLKFLLERGNASPLGLVPLHLGPAPVLLVNDPDLIRPILKAPETDVGKGRLIKKLSPVLGQSSLMLHGDEHKRRRAVLHKHMAKGSVEKYLPQMCAEIRAVGARLARLGAFDPHRFTATLALRTICIAVFGAQVISSGDEEALVQAVGTIEDDLADEMFRVLPLGPVSWYRRRQNRICAKLAMSTVVQRLRSSAGSTSALRDLEALGLSDRDLHDEILTLLLAGHHTTGSTAAWVLYHMAADPALMDEIADEAADCIGDDGELRVDAVRRADVSATLVKEVCRLYPSAWWFSREVMQPASIGGRDLKVGTSLLLCPWQLQRDPRHFEDPDRFLMTRRYNTDAYIPFGAGPRACAGMGVAMLELQLLALEIAAAYRFTAVSPNPAPWPKASVTLVPPPMTIDIEVREVRSRIPQLGEEAARLPYIPSASAASISTLQSVSQ</sequence>
<dbReference type="GO" id="GO:0020037">
    <property type="term" value="F:heme binding"/>
    <property type="evidence" value="ECO:0007669"/>
    <property type="project" value="InterPro"/>
</dbReference>
<dbReference type="GO" id="GO:0005506">
    <property type="term" value="F:iron ion binding"/>
    <property type="evidence" value="ECO:0007669"/>
    <property type="project" value="InterPro"/>
</dbReference>
<evidence type="ECO:0000256" key="8">
    <source>
        <dbReference type="RuleBase" id="RU000461"/>
    </source>
</evidence>
<keyword evidence="2 7" id="KW-0349">Heme</keyword>
<dbReference type="GO" id="GO:0004497">
    <property type="term" value="F:monooxygenase activity"/>
    <property type="evidence" value="ECO:0007669"/>
    <property type="project" value="UniProtKB-KW"/>
</dbReference>
<evidence type="ECO:0000313" key="10">
    <source>
        <dbReference type="Proteomes" id="UP000321304"/>
    </source>
</evidence>
<keyword evidence="3 7" id="KW-0479">Metal-binding</keyword>